<keyword evidence="9" id="KW-1185">Reference proteome</keyword>
<keyword evidence="4" id="KW-0227">DNA damage</keyword>
<comment type="catalytic activity">
    <reaction evidence="1">
        <text>Hydrolysis of alkylated DNA, releasing 3-methyladenine, 3-methylguanine, 7-methylguanine and 7-methyladenine.</text>
        <dbReference type="EC" id="3.2.2.21"/>
    </reaction>
</comment>
<dbReference type="CDD" id="cd00056">
    <property type="entry name" value="ENDO3c"/>
    <property type="match status" value="1"/>
</dbReference>
<sequence>MQQSGFNDKWREQETEISCSLPIEFSMQQTLFYLTRSINECLHRVQDGRVYKLILIDNEPILIEVAVSEDHRLNIKFINCKPSHQTRVQTALYVWDWFDLETDLTQFYQLAEADPILHKLVKSHYGLRITGIPDLFEALCWAIMGQQINLAFAYSLKKRFVESFGAGLEWEGNQYWLFPTTAQIASLAVEDLTKLQLTGKKAEYIIDLAKLIERGELSKQQLLAMGDFKEAEKAMVSIRGIGPWTANYVMMRCLRDKAAFPLEDVGLHNALKKQLQLEQKPTLAEIRKHAMGWAQWEAYATFYLWKSLD</sequence>
<gene>
    <name evidence="8" type="ORF">EHS13_03420</name>
</gene>
<dbReference type="SUPFAM" id="SSF48150">
    <property type="entry name" value="DNA-glycosylase"/>
    <property type="match status" value="1"/>
</dbReference>
<evidence type="ECO:0000256" key="2">
    <source>
        <dbReference type="ARBA" id="ARBA00010817"/>
    </source>
</evidence>
<dbReference type="PANTHER" id="PTHR43003">
    <property type="entry name" value="DNA-3-METHYLADENINE GLYCOSYLASE"/>
    <property type="match status" value="1"/>
</dbReference>
<dbReference type="InterPro" id="IPR037046">
    <property type="entry name" value="AlkA_N_sf"/>
</dbReference>
<feature type="domain" description="HhH-GPD" evidence="7">
    <location>
        <begin position="144"/>
        <end position="309"/>
    </location>
</feature>
<dbReference type="InterPro" id="IPR012904">
    <property type="entry name" value="OGG_N"/>
</dbReference>
<evidence type="ECO:0000256" key="3">
    <source>
        <dbReference type="ARBA" id="ARBA00012000"/>
    </source>
</evidence>
<dbReference type="GO" id="GO:0005737">
    <property type="term" value="C:cytoplasm"/>
    <property type="evidence" value="ECO:0007669"/>
    <property type="project" value="TreeGrafter"/>
</dbReference>
<evidence type="ECO:0000256" key="6">
    <source>
        <dbReference type="ARBA" id="ARBA00023204"/>
    </source>
</evidence>
<dbReference type="GO" id="GO:0032993">
    <property type="term" value="C:protein-DNA complex"/>
    <property type="evidence" value="ECO:0007669"/>
    <property type="project" value="TreeGrafter"/>
</dbReference>
<dbReference type="Proteomes" id="UP000426246">
    <property type="component" value="Chromosome"/>
</dbReference>
<protein>
    <recommendedName>
        <fullName evidence="3">DNA-3-methyladenine glycosylase II</fullName>
        <ecNumber evidence="3">3.2.2.21</ecNumber>
    </recommendedName>
</protein>
<dbReference type="SMART" id="SM00478">
    <property type="entry name" value="ENDO3c"/>
    <property type="match status" value="1"/>
</dbReference>
<dbReference type="EC" id="3.2.2.21" evidence="3"/>
<dbReference type="InterPro" id="IPR051912">
    <property type="entry name" value="Alkylbase_DNA_Glycosylase/TA"/>
</dbReference>
<comment type="similarity">
    <text evidence="2">Belongs to the alkylbase DNA glycosidase AlkA family.</text>
</comment>
<dbReference type="InterPro" id="IPR000035">
    <property type="entry name" value="Alkylbase_DNA_glycsylse_CS"/>
</dbReference>
<dbReference type="Gene3D" id="1.10.340.30">
    <property type="entry name" value="Hypothetical protein, domain 2"/>
    <property type="match status" value="1"/>
</dbReference>
<dbReference type="Gene3D" id="3.30.310.20">
    <property type="entry name" value="DNA-3-methyladenine glycosylase AlkA, N-terminal domain"/>
    <property type="match status" value="1"/>
</dbReference>
<accession>A0A6B8RF89</accession>
<dbReference type="PANTHER" id="PTHR43003:SF12">
    <property type="entry name" value="DNA-3-METHYLADENINE GLYCOSYLASE"/>
    <property type="match status" value="1"/>
</dbReference>
<proteinExistence type="inferred from homology"/>
<dbReference type="InterPro" id="IPR003265">
    <property type="entry name" value="HhH-GPD_domain"/>
</dbReference>
<dbReference type="GO" id="GO:0006285">
    <property type="term" value="P:base-excision repair, AP site formation"/>
    <property type="evidence" value="ECO:0007669"/>
    <property type="project" value="TreeGrafter"/>
</dbReference>
<dbReference type="Pfam" id="PF00730">
    <property type="entry name" value="HhH-GPD"/>
    <property type="match status" value="1"/>
</dbReference>
<evidence type="ECO:0000256" key="4">
    <source>
        <dbReference type="ARBA" id="ARBA00022763"/>
    </source>
</evidence>
<keyword evidence="5" id="KW-0378">Hydrolase</keyword>
<dbReference type="KEGG" id="ppsc:EHS13_03420"/>
<dbReference type="OrthoDB" id="9785929at2"/>
<dbReference type="GO" id="GO:0008725">
    <property type="term" value="F:DNA-3-methyladenine glycosylase activity"/>
    <property type="evidence" value="ECO:0007669"/>
    <property type="project" value="TreeGrafter"/>
</dbReference>
<evidence type="ECO:0000259" key="7">
    <source>
        <dbReference type="SMART" id="SM00478"/>
    </source>
</evidence>
<keyword evidence="6" id="KW-0234">DNA repair</keyword>
<evidence type="ECO:0000313" key="8">
    <source>
        <dbReference type="EMBL" id="QGQ94026.1"/>
    </source>
</evidence>
<dbReference type="PROSITE" id="PS00516">
    <property type="entry name" value="ALKYLBASE_DNA_GLYCOS"/>
    <property type="match status" value="1"/>
</dbReference>
<evidence type="ECO:0000256" key="5">
    <source>
        <dbReference type="ARBA" id="ARBA00022801"/>
    </source>
</evidence>
<dbReference type="GO" id="GO:0008534">
    <property type="term" value="F:oxidized purine nucleobase lesion DNA N-glycosylase activity"/>
    <property type="evidence" value="ECO:0007669"/>
    <property type="project" value="InterPro"/>
</dbReference>
<dbReference type="FunFam" id="1.10.340.30:FF:000004">
    <property type="entry name" value="DNA-3-methyladenine glycosylase II"/>
    <property type="match status" value="1"/>
</dbReference>
<dbReference type="Gene3D" id="1.10.1670.10">
    <property type="entry name" value="Helix-hairpin-Helix base-excision DNA repair enzymes (C-terminal)"/>
    <property type="match status" value="1"/>
</dbReference>
<dbReference type="AlphaFoldDB" id="A0A6B8RF89"/>
<dbReference type="EMBL" id="CP034235">
    <property type="protein sequence ID" value="QGQ94026.1"/>
    <property type="molecule type" value="Genomic_DNA"/>
</dbReference>
<dbReference type="InterPro" id="IPR023170">
    <property type="entry name" value="HhH_base_excis_C"/>
</dbReference>
<evidence type="ECO:0000256" key="1">
    <source>
        <dbReference type="ARBA" id="ARBA00000086"/>
    </source>
</evidence>
<dbReference type="Pfam" id="PF07934">
    <property type="entry name" value="OGG_N"/>
    <property type="match status" value="1"/>
</dbReference>
<dbReference type="GO" id="GO:0006289">
    <property type="term" value="P:nucleotide-excision repair"/>
    <property type="evidence" value="ECO:0007669"/>
    <property type="project" value="InterPro"/>
</dbReference>
<dbReference type="InterPro" id="IPR011257">
    <property type="entry name" value="DNA_glycosylase"/>
</dbReference>
<dbReference type="GO" id="GO:0043916">
    <property type="term" value="F:DNA-7-methylguanine glycosylase activity"/>
    <property type="evidence" value="ECO:0007669"/>
    <property type="project" value="TreeGrafter"/>
</dbReference>
<reference evidence="9" key="1">
    <citation type="submission" date="2018-11" db="EMBL/GenBank/DDBJ databases">
        <title>Complete genome sequence of Paenibacillus sp. ML311-T8.</title>
        <authorList>
            <person name="Nam Y.-D."/>
            <person name="Kang J."/>
            <person name="Chung W.-H."/>
            <person name="Park Y.S."/>
        </authorList>
    </citation>
    <scope>NUCLEOTIDE SEQUENCE [LARGE SCALE GENOMIC DNA]</scope>
    <source>
        <strain evidence="9">ML311-T8</strain>
    </source>
</reference>
<evidence type="ECO:0000313" key="9">
    <source>
        <dbReference type="Proteomes" id="UP000426246"/>
    </source>
</evidence>
<dbReference type="GO" id="GO:0032131">
    <property type="term" value="F:alkylated DNA binding"/>
    <property type="evidence" value="ECO:0007669"/>
    <property type="project" value="TreeGrafter"/>
</dbReference>
<dbReference type="RefSeq" id="WP_155699023.1">
    <property type="nucleotide sequence ID" value="NZ_CP034235.1"/>
</dbReference>
<organism evidence="8 9">
    <name type="scientific">Paenibacillus psychroresistens</name>
    <dbReference type="NCBI Taxonomy" id="1778678"/>
    <lineage>
        <taxon>Bacteria</taxon>
        <taxon>Bacillati</taxon>
        <taxon>Bacillota</taxon>
        <taxon>Bacilli</taxon>
        <taxon>Bacillales</taxon>
        <taxon>Paenibacillaceae</taxon>
        <taxon>Paenibacillus</taxon>
    </lineage>
</organism>
<dbReference type="GO" id="GO:0006307">
    <property type="term" value="P:DNA alkylation repair"/>
    <property type="evidence" value="ECO:0007669"/>
    <property type="project" value="TreeGrafter"/>
</dbReference>
<name>A0A6B8RF89_9BACL</name>